<reference evidence="1 2" key="1">
    <citation type="journal article" date="2013" name="J. Microbiol.">
        <title>Mucilaginibacter ginsenosidivorax sp. nov., with ginsenoside converting activity isolated from sediment.</title>
        <authorList>
            <person name="Kim J.K."/>
            <person name="Choi T.E."/>
            <person name="Liu Q.M."/>
            <person name="Park H.Y."/>
            <person name="Yi T.H."/>
            <person name="Yoon M.H."/>
            <person name="Kim S.C."/>
            <person name="Im W.T."/>
        </authorList>
    </citation>
    <scope>NUCLEOTIDE SEQUENCE [LARGE SCALE GENOMIC DNA]</scope>
    <source>
        <strain evidence="1 2">KHI28</strain>
    </source>
</reference>
<dbReference type="RefSeq" id="WP_147058358.1">
    <property type="nucleotide sequence ID" value="NZ_CP042437.1"/>
</dbReference>
<dbReference type="EMBL" id="CP042437">
    <property type="protein sequence ID" value="QEC79093.1"/>
    <property type="molecule type" value="Genomic_DNA"/>
</dbReference>
<keyword evidence="2" id="KW-1185">Reference proteome</keyword>
<accession>A0A5B8W5M0</accession>
<gene>
    <name evidence="1" type="ORF">FSB76_25225</name>
</gene>
<dbReference type="OrthoDB" id="9800843at2"/>
<dbReference type="Proteomes" id="UP000321362">
    <property type="component" value="Chromosome"/>
</dbReference>
<organism evidence="1 2">
    <name type="scientific">Mucilaginibacter ginsenosidivorax</name>
    <dbReference type="NCBI Taxonomy" id="862126"/>
    <lineage>
        <taxon>Bacteria</taxon>
        <taxon>Pseudomonadati</taxon>
        <taxon>Bacteroidota</taxon>
        <taxon>Sphingobacteriia</taxon>
        <taxon>Sphingobacteriales</taxon>
        <taxon>Sphingobacteriaceae</taxon>
        <taxon>Mucilaginibacter</taxon>
    </lineage>
</organism>
<proteinExistence type="predicted"/>
<evidence type="ECO:0000313" key="2">
    <source>
        <dbReference type="Proteomes" id="UP000321362"/>
    </source>
</evidence>
<evidence type="ECO:0000313" key="1">
    <source>
        <dbReference type="EMBL" id="QEC79093.1"/>
    </source>
</evidence>
<dbReference type="AlphaFoldDB" id="A0A5B8W5M0"/>
<dbReference type="KEGG" id="mgk:FSB76_25225"/>
<name>A0A5B8W5M0_9SPHI</name>
<evidence type="ECO:0008006" key="3">
    <source>
        <dbReference type="Google" id="ProtNLM"/>
    </source>
</evidence>
<dbReference type="SUPFAM" id="SSF56399">
    <property type="entry name" value="ADP-ribosylation"/>
    <property type="match status" value="1"/>
</dbReference>
<protein>
    <recommendedName>
        <fullName evidence="3">DUF3990 domain-containing protein</fullName>
    </recommendedName>
</protein>
<sequence length="203" mass="22793">MSDYQSLNVIGFHSCDREVGYNLLMGRDELRPSDNVWDWLGPGSYFWESDPTRALQYAIENSNGIQKNKEAVKTPFVIGAIIELGNCLNLVEAESLEILSESYEGLKNLHETLGLAMPVNGEYNRALDCAVIKYIHESNKKTGRESYDTIRCAFPEGIEAFPGSKITSKLHVQICVCNPDCITGYFLPKPLSKYNPYLTTRLA</sequence>